<dbReference type="AlphaFoldDB" id="A0A346Y5T7"/>
<gene>
    <name evidence="1" type="ORF">DVS28_b0064</name>
</gene>
<accession>A0A346Y5T7</accession>
<proteinExistence type="predicted"/>
<name>A0A346Y5T7_9ACTN</name>
<geneLocation type="plasmid" evidence="2">
    <name>pedy32-46i</name>
</geneLocation>
<sequence>MTPTIDPTAFDPPLVGTTTGRDVLATRADLAWARRELAAATDVDDTDRITEFTMRVDAMTADLAWERADLAWRHQKPPQ</sequence>
<reference evidence="1 2" key="1">
    <citation type="submission" date="2018-09" db="EMBL/GenBank/DDBJ databases">
        <title>Complete genome sequence of Euzebya sp. DY32-46 isolated from seawater of Pacific Ocean.</title>
        <authorList>
            <person name="Xu L."/>
            <person name="Wu Y.-H."/>
            <person name="Xu X.-W."/>
        </authorList>
    </citation>
    <scope>NUCLEOTIDE SEQUENCE [LARGE SCALE GENOMIC DNA]</scope>
    <source>
        <strain evidence="1 2">DY32-46</strain>
        <plasmid evidence="2">pedy32-46i</plasmid>
    </source>
</reference>
<dbReference type="Proteomes" id="UP000264006">
    <property type="component" value="Plasmid pEDY32-46I"/>
</dbReference>
<keyword evidence="2" id="KW-1185">Reference proteome</keyword>
<organism evidence="1 2">
    <name type="scientific">Euzebya pacifica</name>
    <dbReference type="NCBI Taxonomy" id="1608957"/>
    <lineage>
        <taxon>Bacteria</taxon>
        <taxon>Bacillati</taxon>
        <taxon>Actinomycetota</taxon>
        <taxon>Nitriliruptoria</taxon>
        <taxon>Euzebyales</taxon>
    </lineage>
</organism>
<keyword evidence="1" id="KW-0614">Plasmid</keyword>
<evidence type="ECO:0000313" key="1">
    <source>
        <dbReference type="EMBL" id="AXV09834.1"/>
    </source>
</evidence>
<protein>
    <submittedName>
        <fullName evidence="1">Uncharacterized protein</fullName>
    </submittedName>
</protein>
<evidence type="ECO:0000313" key="2">
    <source>
        <dbReference type="Proteomes" id="UP000264006"/>
    </source>
</evidence>
<dbReference type="KEGG" id="euz:DVS28_b0064"/>
<dbReference type="EMBL" id="CP031166">
    <property type="protein sequence ID" value="AXV09834.1"/>
    <property type="molecule type" value="Genomic_DNA"/>
</dbReference>
<dbReference type="RefSeq" id="WP_114594450.1">
    <property type="nucleotide sequence ID" value="NZ_CP031166.1"/>
</dbReference>